<dbReference type="AlphaFoldDB" id="A0A0L0DP82"/>
<comment type="similarity">
    <text evidence="2 9">Belongs to the mitochondrial carrier (TC 2.A.29) family.</text>
</comment>
<keyword evidence="6" id="KW-1133">Transmembrane helix</keyword>
<keyword evidence="5" id="KW-0677">Repeat</keyword>
<keyword evidence="11" id="KW-1185">Reference proteome</keyword>
<dbReference type="eggNOG" id="KOG0753">
    <property type="taxonomic scope" value="Eukaryota"/>
</dbReference>
<sequence>MATSPNTPVPQVAIAPEAVVEPRKFELLRSLASGGIANTISSIVLNFSDVAKVRSQCQKQAMASNPNLKPIYNTFTGTMRVIVKEEGIGGLLLPGMGASILRELSYSSIRLGLYPIVKRAIGTDDEHGDVGLAPKIAASLMTGALGSAIANPTDRIKIMIQQEAGLVDPKTGRYITGLAKGSKPSFNGTFAAFVKIYRTEGFLNGLYRGVGPTVVRAALLTCGQMASYDHAKHLFKRHGILNEGFSLHFSCAIIAAVVANTMCAPADLVKSRYMADRAGASPVYKSAIDCLIKTVRAEGIRGLYIGYTASLYRLGPHFVATLPALEWIRKNIFGLDYV</sequence>
<dbReference type="EMBL" id="GL349486">
    <property type="protein sequence ID" value="KNC54104.1"/>
    <property type="molecule type" value="Genomic_DNA"/>
</dbReference>
<dbReference type="GO" id="GO:0016020">
    <property type="term" value="C:membrane"/>
    <property type="evidence" value="ECO:0007669"/>
    <property type="project" value="UniProtKB-SubCell"/>
</dbReference>
<keyword evidence="7 8" id="KW-0472">Membrane</keyword>
<dbReference type="RefSeq" id="XP_013753927.1">
    <property type="nucleotide sequence ID" value="XM_013898473.1"/>
</dbReference>
<evidence type="ECO:0000256" key="8">
    <source>
        <dbReference type="PROSITE-ProRule" id="PRU00282"/>
    </source>
</evidence>
<reference evidence="10 11" key="1">
    <citation type="submission" date="2010-05" db="EMBL/GenBank/DDBJ databases">
        <title>The Genome Sequence of Thecamonas trahens ATCC 50062.</title>
        <authorList>
            <consortium name="The Broad Institute Genome Sequencing Platform"/>
            <person name="Russ C."/>
            <person name="Cuomo C."/>
            <person name="Shea T."/>
            <person name="Young S.K."/>
            <person name="Zeng Q."/>
            <person name="Koehrsen M."/>
            <person name="Haas B."/>
            <person name="Borodovsky M."/>
            <person name="Guigo R."/>
            <person name="Alvarado L."/>
            <person name="Berlin A."/>
            <person name="Bochicchio J."/>
            <person name="Borenstein D."/>
            <person name="Chapman S."/>
            <person name="Chen Z."/>
            <person name="Freedman E."/>
            <person name="Gellesch M."/>
            <person name="Goldberg J."/>
            <person name="Griggs A."/>
            <person name="Gujja S."/>
            <person name="Heilman E."/>
            <person name="Heiman D."/>
            <person name="Hepburn T."/>
            <person name="Howarth C."/>
            <person name="Jen D."/>
            <person name="Larson L."/>
            <person name="Mehta T."/>
            <person name="Park D."/>
            <person name="Pearson M."/>
            <person name="Roberts A."/>
            <person name="Saif S."/>
            <person name="Shenoy N."/>
            <person name="Sisk P."/>
            <person name="Stolte C."/>
            <person name="Sykes S."/>
            <person name="Thomson T."/>
            <person name="Walk T."/>
            <person name="White J."/>
            <person name="Yandava C."/>
            <person name="Burger G."/>
            <person name="Gray M.W."/>
            <person name="Holland P.W.H."/>
            <person name="King N."/>
            <person name="Lang F.B.F."/>
            <person name="Roger A.J."/>
            <person name="Ruiz-Trillo I."/>
            <person name="Lander E."/>
            <person name="Nusbaum C."/>
        </authorList>
    </citation>
    <scope>NUCLEOTIDE SEQUENCE [LARGE SCALE GENOMIC DNA]</scope>
    <source>
        <strain evidence="10 11">ATCC 50062</strain>
    </source>
</reference>
<comment type="subcellular location">
    <subcellularLocation>
        <location evidence="1">Membrane</location>
        <topology evidence="1">Multi-pass membrane protein</topology>
    </subcellularLocation>
</comment>
<proteinExistence type="inferred from homology"/>
<keyword evidence="3 9" id="KW-0813">Transport</keyword>
<evidence type="ECO:0000256" key="2">
    <source>
        <dbReference type="ARBA" id="ARBA00006375"/>
    </source>
</evidence>
<dbReference type="InterPro" id="IPR018108">
    <property type="entry name" value="MCP_transmembrane"/>
</dbReference>
<dbReference type="GeneID" id="25568238"/>
<evidence type="ECO:0000256" key="5">
    <source>
        <dbReference type="ARBA" id="ARBA00022737"/>
    </source>
</evidence>
<feature type="repeat" description="Solcar" evidence="8">
    <location>
        <begin position="25"/>
        <end position="120"/>
    </location>
</feature>
<dbReference type="InterPro" id="IPR050391">
    <property type="entry name" value="Mito_Metabolite_Transporter"/>
</dbReference>
<gene>
    <name evidence="10" type="ORF">AMSG_09878</name>
</gene>
<evidence type="ECO:0000256" key="9">
    <source>
        <dbReference type="RuleBase" id="RU000488"/>
    </source>
</evidence>
<dbReference type="OrthoDB" id="448427at2759"/>
<dbReference type="PANTHER" id="PTHR45618">
    <property type="entry name" value="MITOCHONDRIAL DICARBOXYLATE CARRIER-RELATED"/>
    <property type="match status" value="1"/>
</dbReference>
<feature type="repeat" description="Solcar" evidence="8">
    <location>
        <begin position="130"/>
        <end position="234"/>
    </location>
</feature>
<dbReference type="STRING" id="461836.A0A0L0DP82"/>
<organism evidence="10 11">
    <name type="scientific">Thecamonas trahens ATCC 50062</name>
    <dbReference type="NCBI Taxonomy" id="461836"/>
    <lineage>
        <taxon>Eukaryota</taxon>
        <taxon>Apusozoa</taxon>
        <taxon>Apusomonadida</taxon>
        <taxon>Apusomonadidae</taxon>
        <taxon>Thecamonas</taxon>
    </lineage>
</organism>
<evidence type="ECO:0000256" key="7">
    <source>
        <dbReference type="ARBA" id="ARBA00023136"/>
    </source>
</evidence>
<keyword evidence="4 8" id="KW-0812">Transmembrane</keyword>
<protein>
    <submittedName>
        <fullName evidence="10">Substrate carrier family protein ucpB</fullName>
    </submittedName>
</protein>
<dbReference type="Gene3D" id="1.50.40.10">
    <property type="entry name" value="Mitochondrial carrier domain"/>
    <property type="match status" value="1"/>
</dbReference>
<evidence type="ECO:0000256" key="1">
    <source>
        <dbReference type="ARBA" id="ARBA00004141"/>
    </source>
</evidence>
<dbReference type="PROSITE" id="PS50920">
    <property type="entry name" value="SOLCAR"/>
    <property type="match status" value="3"/>
</dbReference>
<dbReference type="Proteomes" id="UP000054408">
    <property type="component" value="Unassembled WGS sequence"/>
</dbReference>
<evidence type="ECO:0000313" key="10">
    <source>
        <dbReference type="EMBL" id="KNC54104.1"/>
    </source>
</evidence>
<dbReference type="InterPro" id="IPR023395">
    <property type="entry name" value="MCP_dom_sf"/>
</dbReference>
<feature type="repeat" description="Solcar" evidence="8">
    <location>
        <begin position="243"/>
        <end position="331"/>
    </location>
</feature>
<name>A0A0L0DP82_THETB</name>
<dbReference type="OMA" id="TTRFGAY"/>
<evidence type="ECO:0000313" key="11">
    <source>
        <dbReference type="Proteomes" id="UP000054408"/>
    </source>
</evidence>
<dbReference type="SUPFAM" id="SSF103506">
    <property type="entry name" value="Mitochondrial carrier"/>
    <property type="match status" value="1"/>
</dbReference>
<evidence type="ECO:0000256" key="6">
    <source>
        <dbReference type="ARBA" id="ARBA00022989"/>
    </source>
</evidence>
<evidence type="ECO:0000256" key="3">
    <source>
        <dbReference type="ARBA" id="ARBA00022448"/>
    </source>
</evidence>
<accession>A0A0L0DP82</accession>
<evidence type="ECO:0000256" key="4">
    <source>
        <dbReference type="ARBA" id="ARBA00022692"/>
    </source>
</evidence>
<dbReference type="Pfam" id="PF00153">
    <property type="entry name" value="Mito_carr"/>
    <property type="match status" value="3"/>
</dbReference>